<dbReference type="SMART" id="SM00428">
    <property type="entry name" value="H3"/>
    <property type="match status" value="1"/>
</dbReference>
<dbReference type="InterPro" id="IPR000164">
    <property type="entry name" value="Histone_H3/CENP-A"/>
</dbReference>
<gene>
    <name evidence="4" type="primary">CENH3_1</name>
    <name evidence="4" type="ORF">HAX54_010388</name>
</gene>
<feature type="domain" description="Core Histone H2A/H2B/H3" evidence="3">
    <location>
        <begin position="57"/>
        <end position="136"/>
    </location>
</feature>
<dbReference type="Gene3D" id="1.10.20.10">
    <property type="entry name" value="Histone, subunit A"/>
    <property type="match status" value="1"/>
</dbReference>
<evidence type="ECO:0000256" key="1">
    <source>
        <dbReference type="ARBA" id="ARBA00010343"/>
    </source>
</evidence>
<name>A0ABS8TI04_DATST</name>
<proteinExistence type="inferred from homology"/>
<dbReference type="PRINTS" id="PR00622">
    <property type="entry name" value="HISTONEH3"/>
</dbReference>
<dbReference type="InterPro" id="IPR007125">
    <property type="entry name" value="H2A/H2B/H3"/>
</dbReference>
<keyword evidence="2" id="KW-0007">Acetylation</keyword>
<comment type="similarity">
    <text evidence="1">Belongs to the histone H3 family.</text>
</comment>
<dbReference type="InterPro" id="IPR009072">
    <property type="entry name" value="Histone-fold"/>
</dbReference>
<evidence type="ECO:0000313" key="4">
    <source>
        <dbReference type="EMBL" id="MCD7470478.1"/>
    </source>
</evidence>
<protein>
    <submittedName>
        <fullName evidence="4">Centromeric histone H3</fullName>
    </submittedName>
</protein>
<accession>A0ABS8TI04</accession>
<sequence>MSCIHLVEYYWISCRYRSLSVLCSYTFSDSNDAYKKKYMTAPATSTQKPKPKRRYRPGTVALREIRHFQKTWDLVIPAAPFIRLVREISHFFAPEVTQGKLSFNCYSGGCRRFFLHLFEDAMLCAIHAKRVTLMKKILSWPDDLEEKDNLGEDLPQVDNLDLFIDEPLVLELGIDDEFESGCVVCKKLPTQVSYTTACSLQVYTLHESFRNNHLSDWTITWELSQIWVSGAMEV</sequence>
<dbReference type="SUPFAM" id="SSF47113">
    <property type="entry name" value="Histone-fold"/>
    <property type="match status" value="1"/>
</dbReference>
<organism evidence="4 5">
    <name type="scientific">Datura stramonium</name>
    <name type="common">Jimsonweed</name>
    <name type="synonym">Common thornapple</name>
    <dbReference type="NCBI Taxonomy" id="4076"/>
    <lineage>
        <taxon>Eukaryota</taxon>
        <taxon>Viridiplantae</taxon>
        <taxon>Streptophyta</taxon>
        <taxon>Embryophyta</taxon>
        <taxon>Tracheophyta</taxon>
        <taxon>Spermatophyta</taxon>
        <taxon>Magnoliopsida</taxon>
        <taxon>eudicotyledons</taxon>
        <taxon>Gunneridae</taxon>
        <taxon>Pentapetalae</taxon>
        <taxon>asterids</taxon>
        <taxon>lamiids</taxon>
        <taxon>Solanales</taxon>
        <taxon>Solanaceae</taxon>
        <taxon>Solanoideae</taxon>
        <taxon>Datureae</taxon>
        <taxon>Datura</taxon>
    </lineage>
</organism>
<dbReference type="Proteomes" id="UP000823775">
    <property type="component" value="Unassembled WGS sequence"/>
</dbReference>
<evidence type="ECO:0000313" key="5">
    <source>
        <dbReference type="Proteomes" id="UP000823775"/>
    </source>
</evidence>
<evidence type="ECO:0000259" key="3">
    <source>
        <dbReference type="Pfam" id="PF00125"/>
    </source>
</evidence>
<keyword evidence="5" id="KW-1185">Reference proteome</keyword>
<dbReference type="CDD" id="cd22911">
    <property type="entry name" value="HFD_H3"/>
    <property type="match status" value="1"/>
</dbReference>
<dbReference type="PROSITE" id="PS00959">
    <property type="entry name" value="HISTONE_H3_2"/>
    <property type="match status" value="1"/>
</dbReference>
<comment type="caution">
    <text evidence="4">The sequence shown here is derived from an EMBL/GenBank/DDBJ whole genome shotgun (WGS) entry which is preliminary data.</text>
</comment>
<dbReference type="Pfam" id="PF00125">
    <property type="entry name" value="Histone"/>
    <property type="match status" value="1"/>
</dbReference>
<evidence type="ECO:0000256" key="2">
    <source>
        <dbReference type="ARBA" id="ARBA00022990"/>
    </source>
</evidence>
<dbReference type="EMBL" id="JACEIK010001573">
    <property type="protein sequence ID" value="MCD7470478.1"/>
    <property type="molecule type" value="Genomic_DNA"/>
</dbReference>
<dbReference type="PANTHER" id="PTHR11426">
    <property type="entry name" value="HISTONE H3"/>
    <property type="match status" value="1"/>
</dbReference>
<reference evidence="4 5" key="1">
    <citation type="journal article" date="2021" name="BMC Genomics">
        <title>Datura genome reveals duplications of psychoactive alkaloid biosynthetic genes and high mutation rate following tissue culture.</title>
        <authorList>
            <person name="Rajewski A."/>
            <person name="Carter-House D."/>
            <person name="Stajich J."/>
            <person name="Litt A."/>
        </authorList>
    </citation>
    <scope>NUCLEOTIDE SEQUENCE [LARGE SCALE GENOMIC DNA]</scope>
    <source>
        <strain evidence="4">AR-01</strain>
    </source>
</reference>